<name>A0A6S7LA46_PARCT</name>
<comment type="caution">
    <text evidence="2">The sequence shown here is derived from an EMBL/GenBank/DDBJ whole genome shotgun (WGS) entry which is preliminary data.</text>
</comment>
<gene>
    <name evidence="2" type="ORF">PACLA_8A047159</name>
</gene>
<keyword evidence="3" id="KW-1185">Reference proteome</keyword>
<feature type="region of interest" description="Disordered" evidence="1">
    <location>
        <begin position="82"/>
        <end position="126"/>
    </location>
</feature>
<feature type="compositionally biased region" description="Basic and acidic residues" evidence="1">
    <location>
        <begin position="82"/>
        <end position="91"/>
    </location>
</feature>
<proteinExistence type="predicted"/>
<dbReference type="EMBL" id="CACRXK020020274">
    <property type="protein sequence ID" value="CAB4034622.1"/>
    <property type="molecule type" value="Genomic_DNA"/>
</dbReference>
<evidence type="ECO:0000313" key="2">
    <source>
        <dbReference type="EMBL" id="CAB4034622.1"/>
    </source>
</evidence>
<dbReference type="AlphaFoldDB" id="A0A6S7LA46"/>
<evidence type="ECO:0000313" key="3">
    <source>
        <dbReference type="Proteomes" id="UP001152795"/>
    </source>
</evidence>
<accession>A0A6S7LA46</accession>
<evidence type="ECO:0000256" key="1">
    <source>
        <dbReference type="SAM" id="MobiDB-lite"/>
    </source>
</evidence>
<feature type="non-terminal residue" evidence="2">
    <location>
        <position position="126"/>
    </location>
</feature>
<feature type="compositionally biased region" description="Basic residues" evidence="1">
    <location>
        <begin position="112"/>
        <end position="126"/>
    </location>
</feature>
<reference evidence="2" key="1">
    <citation type="submission" date="2020-04" db="EMBL/GenBank/DDBJ databases">
        <authorList>
            <person name="Alioto T."/>
            <person name="Alioto T."/>
            <person name="Gomez Garrido J."/>
        </authorList>
    </citation>
    <scope>NUCLEOTIDE SEQUENCE</scope>
    <source>
        <strain evidence="2">A484AB</strain>
    </source>
</reference>
<sequence length="126" mass="14256">MALRESQRQKNAKRMLLFFGGDQTTSILETSKLIKILEGDRLVEGASVLVKYGKEDLEARVAKLHDDPSLLREAQDDFVLKLEDDSVDKENLPPSPEPKKRKMSSKAEKPNKKAAQKQSKPKKPKQ</sequence>
<protein>
    <submittedName>
        <fullName evidence="2">Uncharacterized protein</fullName>
    </submittedName>
</protein>
<dbReference type="Proteomes" id="UP001152795">
    <property type="component" value="Unassembled WGS sequence"/>
</dbReference>
<organism evidence="2 3">
    <name type="scientific">Paramuricea clavata</name>
    <name type="common">Red gorgonian</name>
    <name type="synonym">Violescent sea-whip</name>
    <dbReference type="NCBI Taxonomy" id="317549"/>
    <lineage>
        <taxon>Eukaryota</taxon>
        <taxon>Metazoa</taxon>
        <taxon>Cnidaria</taxon>
        <taxon>Anthozoa</taxon>
        <taxon>Octocorallia</taxon>
        <taxon>Malacalcyonacea</taxon>
        <taxon>Plexauridae</taxon>
        <taxon>Paramuricea</taxon>
    </lineage>
</organism>